<dbReference type="PROSITE" id="PS50005">
    <property type="entry name" value="TPR"/>
    <property type="match status" value="2"/>
</dbReference>
<feature type="repeat" description="TPR" evidence="3">
    <location>
        <begin position="66"/>
        <end position="99"/>
    </location>
</feature>
<dbReference type="Gene3D" id="1.25.40.10">
    <property type="entry name" value="Tetratricopeptide repeat domain"/>
    <property type="match status" value="1"/>
</dbReference>
<comment type="caution">
    <text evidence="4">The sequence shown here is derived from an EMBL/GenBank/DDBJ whole genome shotgun (WGS) entry which is preliminary data.</text>
</comment>
<keyword evidence="5" id="KW-1185">Reference proteome</keyword>
<feature type="repeat" description="TPR" evidence="3">
    <location>
        <begin position="32"/>
        <end position="65"/>
    </location>
</feature>
<dbReference type="SUPFAM" id="SSF48452">
    <property type="entry name" value="TPR-like"/>
    <property type="match status" value="1"/>
</dbReference>
<keyword evidence="2 3" id="KW-0802">TPR repeat</keyword>
<name>A0ABR9UXV9_9CHRO</name>
<evidence type="ECO:0000313" key="5">
    <source>
        <dbReference type="Proteomes" id="UP000651156"/>
    </source>
</evidence>
<dbReference type="PANTHER" id="PTHR44858">
    <property type="entry name" value="TETRATRICOPEPTIDE REPEAT PROTEIN 6"/>
    <property type="match status" value="1"/>
</dbReference>
<protein>
    <submittedName>
        <fullName evidence="4">Tetratricopeptide repeat protein</fullName>
    </submittedName>
</protein>
<reference evidence="4 5" key="1">
    <citation type="submission" date="2020-10" db="EMBL/GenBank/DDBJ databases">
        <authorList>
            <person name="Castelo-Branco R."/>
            <person name="Eusebio N."/>
            <person name="Adriana R."/>
            <person name="Vieira A."/>
            <person name="Brugerolle De Fraissinette N."/>
            <person name="Rezende De Castro R."/>
            <person name="Schneider M.P."/>
            <person name="Vasconcelos V."/>
            <person name="Leao P.N."/>
        </authorList>
    </citation>
    <scope>NUCLEOTIDE SEQUENCE [LARGE SCALE GENOMIC DNA]</scope>
    <source>
        <strain evidence="4 5">LEGE 06123</strain>
    </source>
</reference>
<keyword evidence="1" id="KW-0677">Repeat</keyword>
<dbReference type="Proteomes" id="UP000651156">
    <property type="component" value="Unassembled WGS sequence"/>
</dbReference>
<dbReference type="SMART" id="SM00028">
    <property type="entry name" value="TPR"/>
    <property type="match status" value="2"/>
</dbReference>
<dbReference type="InterPro" id="IPR050498">
    <property type="entry name" value="Ycf3"/>
</dbReference>
<accession>A0ABR9UXV9</accession>
<proteinExistence type="predicted"/>
<dbReference type="Pfam" id="PF13414">
    <property type="entry name" value="TPR_11"/>
    <property type="match status" value="1"/>
</dbReference>
<evidence type="ECO:0000256" key="3">
    <source>
        <dbReference type="PROSITE-ProRule" id="PRU00339"/>
    </source>
</evidence>
<sequence length="140" mass="15974">MLNEQAKLAKIVNSLQEIDRCNQTIQLDPSSAIAYYNRAQAYERLGEKAAAIADYDQAIRLNTNYTEAYYNRGLAYVDLGHKKQALQDFRVAAKLFFAKGDIENYQKAKSFSQEIHQLKTLNNDNNSNLIVENIFSTMVN</sequence>
<evidence type="ECO:0000256" key="2">
    <source>
        <dbReference type="ARBA" id="ARBA00022803"/>
    </source>
</evidence>
<gene>
    <name evidence="4" type="ORF">IQ230_22745</name>
</gene>
<organism evidence="4 5">
    <name type="scientific">Gloeocapsopsis crepidinum LEGE 06123</name>
    <dbReference type="NCBI Taxonomy" id="588587"/>
    <lineage>
        <taxon>Bacteria</taxon>
        <taxon>Bacillati</taxon>
        <taxon>Cyanobacteriota</taxon>
        <taxon>Cyanophyceae</taxon>
        <taxon>Oscillatoriophycideae</taxon>
        <taxon>Chroococcales</taxon>
        <taxon>Chroococcaceae</taxon>
        <taxon>Gloeocapsopsis</taxon>
    </lineage>
</organism>
<dbReference type="InterPro" id="IPR011990">
    <property type="entry name" value="TPR-like_helical_dom_sf"/>
</dbReference>
<dbReference type="RefSeq" id="WP_193934512.1">
    <property type="nucleotide sequence ID" value="NZ_CAWPMZ010000126.1"/>
</dbReference>
<dbReference type="EMBL" id="JADEWN010000078">
    <property type="protein sequence ID" value="MBE9193117.1"/>
    <property type="molecule type" value="Genomic_DNA"/>
</dbReference>
<dbReference type="InterPro" id="IPR019734">
    <property type="entry name" value="TPR_rpt"/>
</dbReference>
<evidence type="ECO:0000256" key="1">
    <source>
        <dbReference type="ARBA" id="ARBA00022737"/>
    </source>
</evidence>
<evidence type="ECO:0000313" key="4">
    <source>
        <dbReference type="EMBL" id="MBE9193117.1"/>
    </source>
</evidence>
<dbReference type="PANTHER" id="PTHR44858:SF1">
    <property type="entry name" value="UDP-N-ACETYLGLUCOSAMINE--PEPTIDE N-ACETYLGLUCOSAMINYLTRANSFERASE SPINDLY-RELATED"/>
    <property type="match status" value="1"/>
</dbReference>